<feature type="signal peptide" evidence="4">
    <location>
        <begin position="1"/>
        <end position="31"/>
    </location>
</feature>
<dbReference type="Proteomes" id="UP000500953">
    <property type="component" value="Chromosome"/>
</dbReference>
<keyword evidence="3" id="KW-0186">Copper</keyword>
<feature type="domain" description="Plastocyanin-like" evidence="7">
    <location>
        <begin position="79"/>
        <end position="186"/>
    </location>
</feature>
<evidence type="ECO:0000256" key="4">
    <source>
        <dbReference type="SAM" id="SignalP"/>
    </source>
</evidence>
<dbReference type="PROSITE" id="PS00080">
    <property type="entry name" value="MULTICOPPER_OXIDASE2"/>
    <property type="match status" value="1"/>
</dbReference>
<dbReference type="SUPFAM" id="SSF49503">
    <property type="entry name" value="Cupredoxins"/>
    <property type="match status" value="3"/>
</dbReference>
<evidence type="ECO:0000256" key="3">
    <source>
        <dbReference type="ARBA" id="ARBA00023008"/>
    </source>
</evidence>
<dbReference type="InterPro" id="IPR008972">
    <property type="entry name" value="Cupredoxin"/>
</dbReference>
<evidence type="ECO:0000256" key="2">
    <source>
        <dbReference type="ARBA" id="ARBA00023002"/>
    </source>
</evidence>
<protein>
    <submittedName>
        <fullName evidence="8">Multicopper oxidase domain-containing protein</fullName>
    </submittedName>
</protein>
<evidence type="ECO:0000256" key="1">
    <source>
        <dbReference type="ARBA" id="ARBA00022723"/>
    </source>
</evidence>
<dbReference type="PROSITE" id="PS51318">
    <property type="entry name" value="TAT"/>
    <property type="match status" value="1"/>
</dbReference>
<evidence type="ECO:0000259" key="7">
    <source>
        <dbReference type="Pfam" id="PF07732"/>
    </source>
</evidence>
<keyword evidence="1" id="KW-0479">Metal-binding</keyword>
<dbReference type="InterPro" id="IPR001117">
    <property type="entry name" value="Cu-oxidase_2nd"/>
</dbReference>
<evidence type="ECO:0000313" key="9">
    <source>
        <dbReference type="Proteomes" id="UP000500953"/>
    </source>
</evidence>
<dbReference type="InterPro" id="IPR006311">
    <property type="entry name" value="TAT_signal"/>
</dbReference>
<sequence>MPAHQFPLAQPLTRRGLLALGGGLATAAALAACSTGTQNSRTLVLPDSDAVRAAENRRRVAGAAVREVRLRAEPATVDLGGVQVQTWTYGGRLPGQEIRLTRGEVLRADVTNTLPTQTTVHWHSVALRNDMDGGEPGVTQPAIAANGGTFGYEFTVPDAGTYWFHPHVGVQLDRGLYAPLIVEDPADGTDYDLEAVVVLDDWLDGVNGRDPDKQLRQLRDKGMAGMNMGSGGMSMGDMSGMNMGSSSMPMATDPHAPLGSDAGDVKDYPYFLINGRIGADPQTFTARPGQRMRLRIINAAADTAFRVAVGGHQLRIIHTDGFPVQPVTASSVLLGMGERYDVIVDLADGVFPLVAAAEGKTGQGFALIRTGSGTPPAADVQPAELSAPPLTADRLVALDAVRLPKRTPDRTLDLTLAADSKQYIWTINGQVYDKRTPLDVTEGQRVRLRFVNKTMMFHPMHLHGHTFELVTPAGTGPRKDTSIVLPMRTVEVDLDANNPGQWMLHCHNAYHAESGMMTVLSYVR</sequence>
<dbReference type="InterPro" id="IPR033138">
    <property type="entry name" value="Cu_oxidase_CS"/>
</dbReference>
<dbReference type="CDD" id="cd13896">
    <property type="entry name" value="CuRO_3_CopA"/>
    <property type="match status" value="1"/>
</dbReference>
<dbReference type="InterPro" id="IPR034279">
    <property type="entry name" value="CuRO_3_CopA"/>
</dbReference>
<dbReference type="GO" id="GO:0005507">
    <property type="term" value="F:copper ion binding"/>
    <property type="evidence" value="ECO:0007669"/>
    <property type="project" value="InterPro"/>
</dbReference>
<reference evidence="8 9" key="1">
    <citation type="journal article" date="2019" name="ACS Chem. Biol.">
        <title>Identification and Mobilization of a Cryptic Antibiotic Biosynthesis Gene Locus from a Human-Pathogenic Nocardia Isolate.</title>
        <authorList>
            <person name="Herisse M."/>
            <person name="Ishida K."/>
            <person name="Porter J.L."/>
            <person name="Howden B."/>
            <person name="Hertweck C."/>
            <person name="Stinear T.P."/>
            <person name="Pidot S.J."/>
        </authorList>
    </citation>
    <scope>NUCLEOTIDE SEQUENCE [LARGE SCALE GENOMIC DNA]</scope>
    <source>
        <strain evidence="8 9">AUSMDU00012715</strain>
    </source>
</reference>
<feature type="chain" id="PRO_5039182372" evidence="4">
    <location>
        <begin position="32"/>
        <end position="524"/>
    </location>
</feature>
<dbReference type="EMBL" id="CP046173">
    <property type="protein sequence ID" value="QIS17444.1"/>
    <property type="molecule type" value="Genomic_DNA"/>
</dbReference>
<dbReference type="InterPro" id="IPR011706">
    <property type="entry name" value="Cu-oxidase_C"/>
</dbReference>
<gene>
    <name evidence="8" type="ORF">F6W96_03115</name>
</gene>
<proteinExistence type="predicted"/>
<dbReference type="CDD" id="cd13861">
    <property type="entry name" value="CuRO_1_CumA_like"/>
    <property type="match status" value="1"/>
</dbReference>
<dbReference type="InterPro" id="IPR002355">
    <property type="entry name" value="Cu_oxidase_Cu_BS"/>
</dbReference>
<dbReference type="PANTHER" id="PTHR11709:SF394">
    <property type="entry name" value="FI03373P-RELATED"/>
    <property type="match status" value="1"/>
</dbReference>
<accession>A0A6G9YW39</accession>
<evidence type="ECO:0000259" key="5">
    <source>
        <dbReference type="Pfam" id="PF00394"/>
    </source>
</evidence>
<dbReference type="Pfam" id="PF07731">
    <property type="entry name" value="Cu-oxidase_2"/>
    <property type="match status" value="1"/>
</dbReference>
<dbReference type="Pfam" id="PF07732">
    <property type="entry name" value="Cu-oxidase_3"/>
    <property type="match status" value="1"/>
</dbReference>
<keyword evidence="4" id="KW-0732">Signal</keyword>
<dbReference type="InterPro" id="IPR011707">
    <property type="entry name" value="Cu-oxidase-like_N"/>
</dbReference>
<dbReference type="CDD" id="cd13870">
    <property type="entry name" value="CuRO_2_CopA_like_1"/>
    <property type="match status" value="1"/>
</dbReference>
<keyword evidence="2" id="KW-0560">Oxidoreductase</keyword>
<dbReference type="GO" id="GO:0016491">
    <property type="term" value="F:oxidoreductase activity"/>
    <property type="evidence" value="ECO:0007669"/>
    <property type="project" value="UniProtKB-KW"/>
</dbReference>
<organism evidence="8 9">
    <name type="scientific">Nocardia terpenica</name>
    <dbReference type="NCBI Taxonomy" id="455432"/>
    <lineage>
        <taxon>Bacteria</taxon>
        <taxon>Bacillati</taxon>
        <taxon>Actinomycetota</taxon>
        <taxon>Actinomycetes</taxon>
        <taxon>Mycobacteriales</taxon>
        <taxon>Nocardiaceae</taxon>
        <taxon>Nocardia</taxon>
    </lineage>
</organism>
<dbReference type="PROSITE" id="PS00079">
    <property type="entry name" value="MULTICOPPER_OXIDASE1"/>
    <property type="match status" value="1"/>
</dbReference>
<feature type="domain" description="Plastocyanin-like" evidence="6">
    <location>
        <begin position="408"/>
        <end position="520"/>
    </location>
</feature>
<dbReference type="PANTHER" id="PTHR11709">
    <property type="entry name" value="MULTI-COPPER OXIDASE"/>
    <property type="match status" value="1"/>
</dbReference>
<name>A0A6G9YW39_9NOCA</name>
<dbReference type="Pfam" id="PF00394">
    <property type="entry name" value="Cu-oxidase"/>
    <property type="match status" value="1"/>
</dbReference>
<evidence type="ECO:0000313" key="8">
    <source>
        <dbReference type="EMBL" id="QIS17444.1"/>
    </source>
</evidence>
<dbReference type="AlphaFoldDB" id="A0A6G9YW39"/>
<dbReference type="RefSeq" id="WP_167484844.1">
    <property type="nucleotide sequence ID" value="NZ_CP046173.1"/>
</dbReference>
<evidence type="ECO:0000259" key="6">
    <source>
        <dbReference type="Pfam" id="PF07731"/>
    </source>
</evidence>
<feature type="domain" description="Plastocyanin-like" evidence="5">
    <location>
        <begin position="271"/>
        <end position="369"/>
    </location>
</feature>
<dbReference type="Gene3D" id="2.60.40.420">
    <property type="entry name" value="Cupredoxins - blue copper proteins"/>
    <property type="match status" value="3"/>
</dbReference>
<dbReference type="InterPro" id="IPR045087">
    <property type="entry name" value="Cu-oxidase_fam"/>
</dbReference>